<keyword evidence="3" id="KW-1185">Reference proteome</keyword>
<evidence type="ECO:0000313" key="3">
    <source>
        <dbReference type="Proteomes" id="UP000254792"/>
    </source>
</evidence>
<evidence type="ECO:0000313" key="2">
    <source>
        <dbReference type="EMBL" id="AXK50930.1"/>
    </source>
</evidence>
<dbReference type="Proteomes" id="UP000254792">
    <property type="component" value="Chromosome"/>
</dbReference>
<reference evidence="2 3" key="1">
    <citation type="submission" date="2018-07" db="EMBL/GenBank/DDBJ databases">
        <title>Complete genome sequence of Spiroplasma alleghenense PLHS-1 (ATCC 51752).</title>
        <authorList>
            <person name="Chou L."/>
            <person name="Lee T.-Y."/>
            <person name="Tsai Y.-M."/>
            <person name="Kuo C.-H."/>
        </authorList>
    </citation>
    <scope>NUCLEOTIDE SEQUENCE [LARGE SCALE GENOMIC DNA]</scope>
    <source>
        <strain evidence="2 3">PLHS-1</strain>
    </source>
</reference>
<feature type="chain" id="PRO_5016682939" evidence="1">
    <location>
        <begin position="27"/>
        <end position="272"/>
    </location>
</feature>
<accession>A0A345Z2V1</accession>
<keyword evidence="1" id="KW-0732">Signal</keyword>
<protein>
    <submittedName>
        <fullName evidence="2">Uncharacterized protein</fullName>
    </submittedName>
</protein>
<gene>
    <name evidence="2" type="ORF">SALLE_v1c02540</name>
</gene>
<dbReference type="KEGG" id="salx:SALLE_v1c02540"/>
<proteinExistence type="predicted"/>
<dbReference type="EMBL" id="CP031376">
    <property type="protein sequence ID" value="AXK50930.1"/>
    <property type="molecule type" value="Genomic_DNA"/>
</dbReference>
<feature type="signal peptide" evidence="1">
    <location>
        <begin position="1"/>
        <end position="26"/>
    </location>
</feature>
<dbReference type="RefSeq" id="WP_115557852.1">
    <property type="nucleotide sequence ID" value="NZ_CP031376.1"/>
</dbReference>
<organism evidence="2 3">
    <name type="scientific">Spiroplasma alleghenense</name>
    <dbReference type="NCBI Taxonomy" id="216931"/>
    <lineage>
        <taxon>Bacteria</taxon>
        <taxon>Bacillati</taxon>
        <taxon>Mycoplasmatota</taxon>
        <taxon>Mollicutes</taxon>
        <taxon>Entomoplasmatales</taxon>
        <taxon>Spiroplasmataceae</taxon>
        <taxon>Spiroplasma</taxon>
    </lineage>
</organism>
<sequence>MSMSLFKILLSSQMALSVGASTAVMVADNPISQSDHEYEVESMKNLIASKSKVISSEDIYEFQGQEFSGREELDNYIYNNDLIQEQTTSSNLNKIIKDHQNNILDKDKMYGTDFEDFQLIYRDAFGNAQTSREKSLNSFTNKGLVRQKYSYDYQGWYDSPTEAKDNFIYTSGLEKSLYYQVDNRYYNLFNTKDQEELKSTFLDGYYVKPSNFTKNDKLFGDNQKIETNVYNKFRDSWVSFNRKGATEGIEDDLNYQDYIDFKTSRSIRMNPY</sequence>
<name>A0A345Z2V1_9MOLU</name>
<dbReference type="OrthoDB" id="388723at2"/>
<dbReference type="AlphaFoldDB" id="A0A345Z2V1"/>
<evidence type="ECO:0000256" key="1">
    <source>
        <dbReference type="SAM" id="SignalP"/>
    </source>
</evidence>